<sequence>MRGMFSSFVREPISDLISNSSRKSGLNENMSPTELSVASDSSALLIKETVKQPENLTIETDNLTGSDAASGFGWLIKSFVSTPNVSVSATSTSILASSRPSVFLIRQLLKMGKSLPILISVITILSRKSGTIEDPNTSFSERWILLLLRASFLNCDMSWATNTLNQSRDSGWWLRTS</sequence>
<dbReference type="EMBL" id="JAEUBD010000108">
    <property type="protein sequence ID" value="KAH3677518.1"/>
    <property type="molecule type" value="Genomic_DNA"/>
</dbReference>
<reference evidence="1" key="2">
    <citation type="submission" date="2021-01" db="EMBL/GenBank/DDBJ databases">
        <authorList>
            <person name="Schikora-Tamarit M.A."/>
        </authorList>
    </citation>
    <scope>NUCLEOTIDE SEQUENCE</scope>
    <source>
        <strain evidence="1">NCAIM Y.01608</strain>
    </source>
</reference>
<dbReference type="Proteomes" id="UP000788993">
    <property type="component" value="Unassembled WGS sequence"/>
</dbReference>
<accession>A0A9P8PSC5</accession>
<reference evidence="1" key="1">
    <citation type="journal article" date="2021" name="Open Biol.">
        <title>Shared evolutionary footprints suggest mitochondrial oxidative damage underlies multiple complex I losses in fungi.</title>
        <authorList>
            <person name="Schikora-Tamarit M.A."/>
            <person name="Marcet-Houben M."/>
            <person name="Nosek J."/>
            <person name="Gabaldon T."/>
        </authorList>
    </citation>
    <scope>NUCLEOTIDE SEQUENCE</scope>
    <source>
        <strain evidence="1">NCAIM Y.01608</strain>
    </source>
</reference>
<gene>
    <name evidence="1" type="ORF">OGATHE_000993</name>
</gene>
<dbReference type="AlphaFoldDB" id="A0A9P8PSC5"/>
<evidence type="ECO:0000313" key="2">
    <source>
        <dbReference type="Proteomes" id="UP000788993"/>
    </source>
</evidence>
<proteinExistence type="predicted"/>
<comment type="caution">
    <text evidence="1">The sequence shown here is derived from an EMBL/GenBank/DDBJ whole genome shotgun (WGS) entry which is preliminary data.</text>
</comment>
<protein>
    <submittedName>
        <fullName evidence="1">Uncharacterized protein</fullName>
    </submittedName>
</protein>
<organism evidence="1 2">
    <name type="scientific">Ogataea polymorpha</name>
    <dbReference type="NCBI Taxonomy" id="460523"/>
    <lineage>
        <taxon>Eukaryota</taxon>
        <taxon>Fungi</taxon>
        <taxon>Dikarya</taxon>
        <taxon>Ascomycota</taxon>
        <taxon>Saccharomycotina</taxon>
        <taxon>Pichiomycetes</taxon>
        <taxon>Pichiales</taxon>
        <taxon>Pichiaceae</taxon>
        <taxon>Ogataea</taxon>
    </lineage>
</organism>
<keyword evidence="2" id="KW-1185">Reference proteome</keyword>
<evidence type="ECO:0000313" key="1">
    <source>
        <dbReference type="EMBL" id="KAH3677518.1"/>
    </source>
</evidence>
<name>A0A9P8PSC5_9ASCO</name>